<dbReference type="RefSeq" id="WP_279651665.1">
    <property type="nucleotide sequence ID" value="NZ_CP122539.1"/>
</dbReference>
<feature type="chain" id="PRO_5046566193" description="DinB family protein" evidence="1">
    <location>
        <begin position="20"/>
        <end position="187"/>
    </location>
</feature>
<name>A0ABY8L2X8_9FLAO</name>
<reference evidence="2 3" key="1">
    <citation type="submission" date="2023-04" db="EMBL/GenBank/DDBJ databases">
        <title>Tenacibaculum tangerinum sp. nov., isolated from sea tidal flat of South Korea.</title>
        <authorList>
            <person name="Lee S.H."/>
            <person name="Kim J.-J."/>
        </authorList>
    </citation>
    <scope>NUCLEOTIDE SEQUENCE [LARGE SCALE GENOMIC DNA]</scope>
    <source>
        <strain evidence="2 3">GRR-S3-23</strain>
    </source>
</reference>
<keyword evidence="3" id="KW-1185">Reference proteome</keyword>
<keyword evidence="1" id="KW-0732">Signal</keyword>
<evidence type="ECO:0008006" key="4">
    <source>
        <dbReference type="Google" id="ProtNLM"/>
    </source>
</evidence>
<dbReference type="EMBL" id="CP122539">
    <property type="protein sequence ID" value="WGH75792.1"/>
    <property type="molecule type" value="Genomic_DNA"/>
</dbReference>
<dbReference type="Gene3D" id="1.20.120.450">
    <property type="entry name" value="dinb family like domain"/>
    <property type="match status" value="1"/>
</dbReference>
<sequence>MKTVLAPMLLLFAVVTTNAQDKLPYYEIPKEAKKFTQGSVISRMIDGVGFRYYWATEGLTEKDLAYKPSAEAKTAGETIDHILSLSEVIKNAALNQSNDKKEVEMTFAQKRKATLENLKQASDILRESNDISQFKIIFGENKFPLWNAINGPIADAIWHAGQLASFRRASGNPINSKINHFTGTVRQ</sequence>
<dbReference type="SUPFAM" id="SSF109854">
    <property type="entry name" value="DinB/YfiT-like putative metalloenzymes"/>
    <property type="match status" value="1"/>
</dbReference>
<evidence type="ECO:0000313" key="2">
    <source>
        <dbReference type="EMBL" id="WGH75792.1"/>
    </source>
</evidence>
<gene>
    <name evidence="2" type="ORF">P8625_01115</name>
</gene>
<dbReference type="Proteomes" id="UP001232001">
    <property type="component" value="Chromosome"/>
</dbReference>
<accession>A0ABY8L2X8</accession>
<dbReference type="InterPro" id="IPR034660">
    <property type="entry name" value="DinB/YfiT-like"/>
</dbReference>
<evidence type="ECO:0000313" key="3">
    <source>
        <dbReference type="Proteomes" id="UP001232001"/>
    </source>
</evidence>
<protein>
    <recommendedName>
        <fullName evidence="4">DinB family protein</fullName>
    </recommendedName>
</protein>
<feature type="signal peptide" evidence="1">
    <location>
        <begin position="1"/>
        <end position="19"/>
    </location>
</feature>
<organism evidence="2 3">
    <name type="scientific">Tenacibaculum tangerinum</name>
    <dbReference type="NCBI Taxonomy" id="3038772"/>
    <lineage>
        <taxon>Bacteria</taxon>
        <taxon>Pseudomonadati</taxon>
        <taxon>Bacteroidota</taxon>
        <taxon>Flavobacteriia</taxon>
        <taxon>Flavobacteriales</taxon>
        <taxon>Flavobacteriaceae</taxon>
        <taxon>Tenacibaculum</taxon>
    </lineage>
</organism>
<evidence type="ECO:0000256" key="1">
    <source>
        <dbReference type="SAM" id="SignalP"/>
    </source>
</evidence>
<proteinExistence type="predicted"/>